<evidence type="ECO:0000256" key="2">
    <source>
        <dbReference type="SAM" id="SignalP"/>
    </source>
</evidence>
<evidence type="ECO:0000313" key="4">
    <source>
        <dbReference type="Proteomes" id="UP000597886"/>
    </source>
</evidence>
<dbReference type="EMBL" id="WVRA01000001">
    <property type="protein sequence ID" value="NOE17527.1"/>
    <property type="molecule type" value="Genomic_DNA"/>
</dbReference>
<evidence type="ECO:0000313" key="3">
    <source>
        <dbReference type="EMBL" id="NOE17527.1"/>
    </source>
</evidence>
<feature type="chain" id="PRO_5041743193" evidence="2">
    <location>
        <begin position="36"/>
        <end position="247"/>
    </location>
</feature>
<sequence length="247" mass="27236">MHNNAPRLPRRFWQSRARGALLSFGLWLSLQPADAAETINDARFTEPTTRYAHGVLGDTIEYGAVEFTTDTTVVTVRLPQDRVFEDLAPRLADVNLDGAREAIVVESHNKSGAQLAIYDAAGDKIAATPHIGTRFRWLAPIGAADLDGDGHVEIAYVDRPHLAKTLRIWRYKDNALTEIAALPGLTNHRIGEDFISGGLRTCGDRPELIVASADWTRIVSVFYYDGWITSDRGPFNGHKSLAQALNC</sequence>
<name>A0AA90Z0K8_9RHOB</name>
<keyword evidence="1 2" id="KW-0732">Signal</keyword>
<accession>A0AA90Z0K8</accession>
<dbReference type="InterPro" id="IPR013517">
    <property type="entry name" value="FG-GAP"/>
</dbReference>
<dbReference type="AlphaFoldDB" id="A0AA90Z0K8"/>
<dbReference type="RefSeq" id="WP_171328824.1">
    <property type="nucleotide sequence ID" value="NZ_WVRA01000001.1"/>
</dbReference>
<reference evidence="3" key="1">
    <citation type="submission" date="2019-12" db="EMBL/GenBank/DDBJ databases">
        <title>Ruegeria JWLKs population differentiation of coral mucus and skeleton niches.</title>
        <authorList>
            <person name="Luo D."/>
        </authorList>
    </citation>
    <scope>NUCLEOTIDE SEQUENCE</scope>
    <source>
        <strain evidence="3">HKCCD6181</strain>
    </source>
</reference>
<dbReference type="Proteomes" id="UP000597886">
    <property type="component" value="Unassembled WGS sequence"/>
</dbReference>
<protein>
    <submittedName>
        <fullName evidence="3">VCBS repeat-containing protein</fullName>
    </submittedName>
</protein>
<feature type="signal peptide" evidence="2">
    <location>
        <begin position="1"/>
        <end position="35"/>
    </location>
</feature>
<dbReference type="SUPFAM" id="SSF69318">
    <property type="entry name" value="Integrin alpha N-terminal domain"/>
    <property type="match status" value="1"/>
</dbReference>
<organism evidence="3 4">
    <name type="scientific">Ruegeria atlantica</name>
    <dbReference type="NCBI Taxonomy" id="81569"/>
    <lineage>
        <taxon>Bacteria</taxon>
        <taxon>Pseudomonadati</taxon>
        <taxon>Pseudomonadota</taxon>
        <taxon>Alphaproteobacteria</taxon>
        <taxon>Rhodobacterales</taxon>
        <taxon>Roseobacteraceae</taxon>
        <taxon>Ruegeria</taxon>
    </lineage>
</organism>
<proteinExistence type="predicted"/>
<gene>
    <name evidence="3" type="ORF">GS634_05240</name>
</gene>
<comment type="caution">
    <text evidence="3">The sequence shown here is derived from an EMBL/GenBank/DDBJ whole genome shotgun (WGS) entry which is preliminary data.</text>
</comment>
<dbReference type="InterPro" id="IPR028994">
    <property type="entry name" value="Integrin_alpha_N"/>
</dbReference>
<evidence type="ECO:0000256" key="1">
    <source>
        <dbReference type="ARBA" id="ARBA00022729"/>
    </source>
</evidence>
<dbReference type="Pfam" id="PF13517">
    <property type="entry name" value="FG-GAP_3"/>
    <property type="match status" value="1"/>
</dbReference>